<dbReference type="Pfam" id="PF06023">
    <property type="entry name" value="Csa1"/>
    <property type="match status" value="1"/>
</dbReference>
<name>A0ABZ3H0P8_GEOAI</name>
<keyword evidence="2" id="KW-1185">Reference proteome</keyword>
<dbReference type="Gene3D" id="3.90.320.10">
    <property type="match status" value="1"/>
</dbReference>
<organism evidence="1 2">
    <name type="scientific">Geoglobus acetivorans</name>
    <dbReference type="NCBI Taxonomy" id="565033"/>
    <lineage>
        <taxon>Archaea</taxon>
        <taxon>Methanobacteriati</taxon>
        <taxon>Methanobacteriota</taxon>
        <taxon>Archaeoglobi</taxon>
        <taxon>Archaeoglobales</taxon>
        <taxon>Archaeoglobaceae</taxon>
        <taxon>Geoglobus</taxon>
    </lineage>
</organism>
<evidence type="ECO:0000313" key="2">
    <source>
        <dbReference type="Proteomes" id="UP001492541"/>
    </source>
</evidence>
<gene>
    <name evidence="1" type="primary">cas4a</name>
    <name evidence="1" type="ORF">LPQ35_07150</name>
</gene>
<evidence type="ECO:0000313" key="1">
    <source>
        <dbReference type="EMBL" id="XAT63032.1"/>
    </source>
</evidence>
<sequence length="294" mass="33454">MGDVEKRIRILRRNTVTAEISDELRGYSWEKPPVEPATTTTISVSDINGFCPTRRDIYVKYILRERPSLNPYMLRGIACHRLIKETITSVKKAVYSGFRTGSEVIDEFYSNHAIPEKISRDTGVDFRELLSLYRFLVIQSAAKIDDVVSKYPNSDSENIAGLTFPPIIERKIDGRPVGLSPNLSVDVFTPFSIIMDFKTGIERYEHRLALAGYAIAIEADDETDINFGCLIYIRLGDHLHFTQEEFVITDELRREFLEIRDEIAEMIDSAVDPGKPERCHRACAYFGVCNESGN</sequence>
<dbReference type="InterPro" id="IPR009260">
    <property type="entry name" value="CRISPR-ass_Csa1"/>
</dbReference>
<dbReference type="RefSeq" id="WP_193808190.1">
    <property type="nucleotide sequence ID" value="NZ_CP087714.1"/>
</dbReference>
<accession>A0ABZ3H0P8</accession>
<dbReference type="InterPro" id="IPR011604">
    <property type="entry name" value="PDDEXK-like_dom_sf"/>
</dbReference>
<dbReference type="EMBL" id="CP087714">
    <property type="protein sequence ID" value="XAT63032.1"/>
    <property type="molecule type" value="Genomic_DNA"/>
</dbReference>
<proteinExistence type="predicted"/>
<dbReference type="Proteomes" id="UP001492541">
    <property type="component" value="Chromosome"/>
</dbReference>
<reference evidence="1 2" key="1">
    <citation type="submission" date="2021-11" db="EMBL/GenBank/DDBJ databases">
        <title>Whole genome of Geoglobus acetivorans.</title>
        <authorList>
            <person name="Liu D."/>
        </authorList>
    </citation>
    <scope>NUCLEOTIDE SEQUENCE [LARGE SCALE GENOMIC DNA]</scope>
    <source>
        <strain evidence="1 2">SBH6</strain>
    </source>
</reference>
<dbReference type="GeneID" id="90449453"/>
<dbReference type="NCBIfam" id="TIGR01896">
    <property type="entry name" value="cas_AF1879"/>
    <property type="match status" value="1"/>
</dbReference>
<protein>
    <submittedName>
        <fullName evidence="1">Type I-A CRISPR-associated protein Cas4/Csa1</fullName>
    </submittedName>
</protein>